<sequence length="368" mass="42103">MSNSNETAQNSFTPLTFHSTLAHAFGNGLNWNRMEPHEHVMPLSSTAEFSIFGDGQHLPQKSTEISTQQLSRKPAKNNKAKVVFHKFGQLVAEIRLMIWHQAIVAETPERLIPIYMRGPTATIVPHKHLASRFLAVNWESRHEAQVFYPMRFPLALAANSSVAEGSVYGSYCGTLYLAPQYDMFVRGLRDTAFGLIPTRALLDTAAVARIRNLAVVQLNQDKADTESVTLRDRYDNAPSFRGIVDHDRAVGPKFWNLRYFPNVREHYTIHTPSQTKLTTVIMQRPESVMPFYEVRRWSKITDHPDVPGKTLWFMSKERTDGFPQGVGSDAPEDFDLWDILDQRRLRWGKVPADNYLKDGVHLEDIWQR</sequence>
<reference evidence="2" key="1">
    <citation type="journal article" date="2021" name="Nat. Commun.">
        <title>Genetic determinants of endophytism in the Arabidopsis root mycobiome.</title>
        <authorList>
            <person name="Mesny F."/>
            <person name="Miyauchi S."/>
            <person name="Thiergart T."/>
            <person name="Pickel B."/>
            <person name="Atanasova L."/>
            <person name="Karlsson M."/>
            <person name="Huettel B."/>
            <person name="Barry K.W."/>
            <person name="Haridas S."/>
            <person name="Chen C."/>
            <person name="Bauer D."/>
            <person name="Andreopoulos W."/>
            <person name="Pangilinan J."/>
            <person name="LaButti K."/>
            <person name="Riley R."/>
            <person name="Lipzen A."/>
            <person name="Clum A."/>
            <person name="Drula E."/>
            <person name="Henrissat B."/>
            <person name="Kohler A."/>
            <person name="Grigoriev I.V."/>
            <person name="Martin F.M."/>
            <person name="Hacquard S."/>
        </authorList>
    </citation>
    <scope>NUCLEOTIDE SEQUENCE</scope>
    <source>
        <strain evidence="2">MPI-SDFR-AT-0073</strain>
    </source>
</reference>
<evidence type="ECO:0000313" key="2">
    <source>
        <dbReference type="EMBL" id="KAH6652963.1"/>
    </source>
</evidence>
<keyword evidence="3" id="KW-1185">Reference proteome</keyword>
<proteinExistence type="predicted"/>
<protein>
    <recommendedName>
        <fullName evidence="1">2EXR domain-containing protein</fullName>
    </recommendedName>
</protein>
<dbReference type="GeneID" id="70129090"/>
<gene>
    <name evidence="2" type="ORF">BKA67DRAFT_536665</name>
</gene>
<organism evidence="2 3">
    <name type="scientific">Truncatella angustata</name>
    <dbReference type="NCBI Taxonomy" id="152316"/>
    <lineage>
        <taxon>Eukaryota</taxon>
        <taxon>Fungi</taxon>
        <taxon>Dikarya</taxon>
        <taxon>Ascomycota</taxon>
        <taxon>Pezizomycotina</taxon>
        <taxon>Sordariomycetes</taxon>
        <taxon>Xylariomycetidae</taxon>
        <taxon>Amphisphaeriales</taxon>
        <taxon>Sporocadaceae</taxon>
        <taxon>Truncatella</taxon>
    </lineage>
</organism>
<feature type="domain" description="2EXR" evidence="1">
    <location>
        <begin position="84"/>
        <end position="183"/>
    </location>
</feature>
<dbReference type="OrthoDB" id="4707605at2759"/>
<dbReference type="Proteomes" id="UP000758603">
    <property type="component" value="Unassembled WGS sequence"/>
</dbReference>
<dbReference type="InterPro" id="IPR045518">
    <property type="entry name" value="2EXR"/>
</dbReference>
<dbReference type="Pfam" id="PF20150">
    <property type="entry name" value="2EXR"/>
    <property type="match status" value="1"/>
</dbReference>
<comment type="caution">
    <text evidence="2">The sequence shown here is derived from an EMBL/GenBank/DDBJ whole genome shotgun (WGS) entry which is preliminary data.</text>
</comment>
<dbReference type="AlphaFoldDB" id="A0A9P8UJ39"/>
<dbReference type="RefSeq" id="XP_045957240.1">
    <property type="nucleotide sequence ID" value="XM_046100198.1"/>
</dbReference>
<accession>A0A9P8UJ39</accession>
<dbReference type="EMBL" id="JAGPXC010000005">
    <property type="protein sequence ID" value="KAH6652963.1"/>
    <property type="molecule type" value="Genomic_DNA"/>
</dbReference>
<evidence type="ECO:0000259" key="1">
    <source>
        <dbReference type="Pfam" id="PF20150"/>
    </source>
</evidence>
<evidence type="ECO:0000313" key="3">
    <source>
        <dbReference type="Proteomes" id="UP000758603"/>
    </source>
</evidence>
<name>A0A9P8UJ39_9PEZI</name>